<dbReference type="AlphaFoldDB" id="A0AA36G2L7"/>
<dbReference type="Pfam" id="PF04155">
    <property type="entry name" value="Ground-like"/>
    <property type="match status" value="1"/>
</dbReference>
<gene>
    <name evidence="4" type="ORF">MSPICULIGERA_LOCUS11981</name>
</gene>
<evidence type="ECO:0000259" key="3">
    <source>
        <dbReference type="Pfam" id="PF04155"/>
    </source>
</evidence>
<reference evidence="4" key="1">
    <citation type="submission" date="2023-06" db="EMBL/GenBank/DDBJ databases">
        <authorList>
            <person name="Delattre M."/>
        </authorList>
    </citation>
    <scope>NUCLEOTIDE SEQUENCE</scope>
    <source>
        <strain evidence="4">AF72</strain>
    </source>
</reference>
<dbReference type="InterPro" id="IPR007284">
    <property type="entry name" value="Ground-like_dom"/>
</dbReference>
<organism evidence="4 5">
    <name type="scientific">Mesorhabditis spiculigera</name>
    <dbReference type="NCBI Taxonomy" id="96644"/>
    <lineage>
        <taxon>Eukaryota</taxon>
        <taxon>Metazoa</taxon>
        <taxon>Ecdysozoa</taxon>
        <taxon>Nematoda</taxon>
        <taxon>Chromadorea</taxon>
        <taxon>Rhabditida</taxon>
        <taxon>Rhabditina</taxon>
        <taxon>Rhabditomorpha</taxon>
        <taxon>Rhabditoidea</taxon>
        <taxon>Rhabditidae</taxon>
        <taxon>Mesorhabditinae</taxon>
        <taxon>Mesorhabditis</taxon>
    </lineage>
</organism>
<protein>
    <recommendedName>
        <fullName evidence="3">Ground-like domain-containing protein</fullName>
    </recommendedName>
</protein>
<evidence type="ECO:0000313" key="5">
    <source>
        <dbReference type="Proteomes" id="UP001177023"/>
    </source>
</evidence>
<feature type="compositionally biased region" description="Pro residues" evidence="1">
    <location>
        <begin position="128"/>
        <end position="138"/>
    </location>
</feature>
<comment type="caution">
    <text evidence="4">The sequence shown here is derived from an EMBL/GenBank/DDBJ whole genome shotgun (WGS) entry which is preliminary data.</text>
</comment>
<dbReference type="PROSITE" id="PS51257">
    <property type="entry name" value="PROKAR_LIPOPROTEIN"/>
    <property type="match status" value="1"/>
</dbReference>
<feature type="compositionally biased region" description="Low complexity" evidence="1">
    <location>
        <begin position="99"/>
        <end position="112"/>
    </location>
</feature>
<feature type="compositionally biased region" description="Low complexity" evidence="1">
    <location>
        <begin position="45"/>
        <end position="55"/>
    </location>
</feature>
<feature type="domain" description="Ground-like" evidence="3">
    <location>
        <begin position="248"/>
        <end position="318"/>
    </location>
</feature>
<evidence type="ECO:0000256" key="2">
    <source>
        <dbReference type="SAM" id="SignalP"/>
    </source>
</evidence>
<dbReference type="EMBL" id="CATQJA010002621">
    <property type="protein sequence ID" value="CAJ0573628.1"/>
    <property type="molecule type" value="Genomic_DNA"/>
</dbReference>
<keyword evidence="2" id="KW-0732">Signal</keyword>
<keyword evidence="5" id="KW-1185">Reference proteome</keyword>
<dbReference type="Proteomes" id="UP001177023">
    <property type="component" value="Unassembled WGS sequence"/>
</dbReference>
<accession>A0AA36G2L7</accession>
<evidence type="ECO:0000313" key="4">
    <source>
        <dbReference type="EMBL" id="CAJ0573628.1"/>
    </source>
</evidence>
<feature type="non-terminal residue" evidence="4">
    <location>
        <position position="323"/>
    </location>
</feature>
<feature type="region of interest" description="Disordered" evidence="1">
    <location>
        <begin position="38"/>
        <end position="69"/>
    </location>
</feature>
<feature type="region of interest" description="Disordered" evidence="1">
    <location>
        <begin position="99"/>
        <end position="143"/>
    </location>
</feature>
<proteinExistence type="predicted"/>
<sequence length="323" mass="33957">MVYRLLPALLIAQVAQACLLGGGDGGCGCGSSAPAQQPCGGASGPLLPQSPSFLPALPPPPSPVYAAGPPQSPIVNEIAISVQAPAPPQIEGPIQFQNQSPVAAQPAQEQPARSYDEGRNEVEDEGPAAPPQQTPLPAPTEVQPQYDDAVAKRQANFELAQILEAQYDDLGGAGPSTPAGTEKTGEYGTIAKAVKKAVRMKVLRRAPLKKATLTELAEVVTPQVEAAKEKLTLQPNQAILETATTSFDPKCNSESLRRAILDNIQQSTAASKRKIQKAAVDAMGGRIDVICSMGTFSYIVNTELYCETERNGITCFAFRQAGN</sequence>
<name>A0AA36G2L7_9BILA</name>
<feature type="chain" id="PRO_5041282322" description="Ground-like domain-containing protein" evidence="2">
    <location>
        <begin position="18"/>
        <end position="323"/>
    </location>
</feature>
<evidence type="ECO:0000256" key="1">
    <source>
        <dbReference type="SAM" id="MobiDB-lite"/>
    </source>
</evidence>
<feature type="signal peptide" evidence="2">
    <location>
        <begin position="1"/>
        <end position="17"/>
    </location>
</feature>